<dbReference type="EMBL" id="KZ678605">
    <property type="protein sequence ID" value="PSR78481.1"/>
    <property type="molecule type" value="Genomic_DNA"/>
</dbReference>
<feature type="compositionally biased region" description="Basic and acidic residues" evidence="3">
    <location>
        <begin position="481"/>
        <end position="502"/>
    </location>
</feature>
<feature type="compositionally biased region" description="Low complexity" evidence="3">
    <location>
        <begin position="110"/>
        <end position="130"/>
    </location>
</feature>
<feature type="region of interest" description="Disordered" evidence="3">
    <location>
        <begin position="221"/>
        <end position="270"/>
    </location>
</feature>
<feature type="compositionally biased region" description="Low complexity" evidence="3">
    <location>
        <begin position="436"/>
        <end position="457"/>
    </location>
</feature>
<organism evidence="4 5">
    <name type="scientific">Coniella lustricola</name>
    <dbReference type="NCBI Taxonomy" id="2025994"/>
    <lineage>
        <taxon>Eukaryota</taxon>
        <taxon>Fungi</taxon>
        <taxon>Dikarya</taxon>
        <taxon>Ascomycota</taxon>
        <taxon>Pezizomycotina</taxon>
        <taxon>Sordariomycetes</taxon>
        <taxon>Sordariomycetidae</taxon>
        <taxon>Diaporthales</taxon>
        <taxon>Schizoparmaceae</taxon>
        <taxon>Coniella</taxon>
    </lineage>
</organism>
<accession>A0A2T2ZWH4</accession>
<gene>
    <name evidence="4" type="ORF">BD289DRAFT_122141</name>
</gene>
<dbReference type="GO" id="GO:0016491">
    <property type="term" value="F:oxidoreductase activity"/>
    <property type="evidence" value="ECO:0007669"/>
    <property type="project" value="UniProtKB-KW"/>
</dbReference>
<dbReference type="SUPFAM" id="SSF51735">
    <property type="entry name" value="NAD(P)-binding Rossmann-fold domains"/>
    <property type="match status" value="1"/>
</dbReference>
<protein>
    <submittedName>
        <fullName evidence="4">Uncharacterized protein</fullName>
    </submittedName>
</protein>
<evidence type="ECO:0000313" key="4">
    <source>
        <dbReference type="EMBL" id="PSR78481.1"/>
    </source>
</evidence>
<dbReference type="Proteomes" id="UP000241462">
    <property type="component" value="Unassembled WGS sequence"/>
</dbReference>
<dbReference type="PANTHER" id="PTHR43180:SF11">
    <property type="entry name" value="NAD(P)-BINDING PROTEIN"/>
    <property type="match status" value="1"/>
</dbReference>
<sequence>MGSEFNVEKDELVGLKDKVVVVTGGSSGIGLATTVLLLDLGASVVIGDRNPPPEDLRTQYGLSTASADTDNAPETINEGEEAKDDPKPIDTSQSAIPTDNTPAKSDALTDTEGSNTGTGTGTSTSTSTSISKQLSFIPTDVSNWASLRTLFAEAITQHGHIDHVFAGAGIGGMRARYLEEEFDAETGELLEPATTTYDINLRGCINTAYLGLYHFRQQLAKQQQQQQQPATGAHPTNEESKPEEMETPAATTDVQTETATTESAEPPVPTFSGSIVLATSATSFLPFRNIDYCTTKHGVLGFMRGLAIPLQENFQTKTSTPGGGVNIRINCIAPSWTRSGMVNEQALAACGYTDVLQDAEVVARSVAVLMTDEKRHAQVVYTRQGRFWEVNEAFARLANEMAGPLSEDVVLQSLVKFRMEMLAKEAAEKAKKEAEASQQQTETAAPATEEAQVQPQADGDGNNDIPDQPDQSTATQQEAKPILEKLRNDEPQPEQAEEKKAQNGEVEGQISNVLAQEQAKDAVAAA</sequence>
<dbReference type="OrthoDB" id="5371740at2759"/>
<dbReference type="Gene3D" id="3.40.50.720">
    <property type="entry name" value="NAD(P)-binding Rossmann-like Domain"/>
    <property type="match status" value="1"/>
</dbReference>
<dbReference type="PANTHER" id="PTHR43180">
    <property type="entry name" value="3-OXOACYL-(ACYL-CARRIER-PROTEIN) REDUCTASE (AFU_ORTHOLOGUE AFUA_6G11210)"/>
    <property type="match status" value="1"/>
</dbReference>
<feature type="region of interest" description="Disordered" evidence="3">
    <location>
        <begin position="45"/>
        <end position="130"/>
    </location>
</feature>
<feature type="compositionally biased region" description="Polar residues" evidence="3">
    <location>
        <begin position="469"/>
        <end position="478"/>
    </location>
</feature>
<dbReference type="InParanoid" id="A0A2T2ZWH4"/>
<dbReference type="InterPro" id="IPR036291">
    <property type="entry name" value="NAD(P)-bd_dom_sf"/>
</dbReference>
<proteinExistence type="inferred from homology"/>
<feature type="compositionally biased region" description="Polar residues" evidence="3">
    <location>
        <begin position="90"/>
        <end position="103"/>
    </location>
</feature>
<feature type="compositionally biased region" description="Polar residues" evidence="3">
    <location>
        <begin position="60"/>
        <end position="74"/>
    </location>
</feature>
<dbReference type="AlphaFoldDB" id="A0A2T2ZWH4"/>
<evidence type="ECO:0000256" key="2">
    <source>
        <dbReference type="ARBA" id="ARBA00023002"/>
    </source>
</evidence>
<evidence type="ECO:0000313" key="5">
    <source>
        <dbReference type="Proteomes" id="UP000241462"/>
    </source>
</evidence>
<keyword evidence="5" id="KW-1185">Reference proteome</keyword>
<feature type="region of interest" description="Disordered" evidence="3">
    <location>
        <begin position="428"/>
        <end position="526"/>
    </location>
</feature>
<feature type="compositionally biased region" description="Low complexity" evidence="3">
    <location>
        <begin position="249"/>
        <end position="265"/>
    </location>
</feature>
<name>A0A2T2ZWH4_9PEZI</name>
<feature type="compositionally biased region" description="Low complexity" evidence="3">
    <location>
        <begin position="515"/>
        <end position="526"/>
    </location>
</feature>
<reference evidence="4 5" key="1">
    <citation type="journal article" date="2018" name="Mycol. Prog.">
        <title>Coniella lustricola, a new species from submerged detritus.</title>
        <authorList>
            <person name="Raudabaugh D.B."/>
            <person name="Iturriaga T."/>
            <person name="Carver A."/>
            <person name="Mondo S."/>
            <person name="Pangilinan J."/>
            <person name="Lipzen A."/>
            <person name="He G."/>
            <person name="Amirebrahimi M."/>
            <person name="Grigoriev I.V."/>
            <person name="Miller A.N."/>
        </authorList>
    </citation>
    <scope>NUCLEOTIDE SEQUENCE [LARGE SCALE GENOMIC DNA]</scope>
    <source>
        <strain evidence="4 5">B22-T-1</strain>
    </source>
</reference>
<comment type="similarity">
    <text evidence="1">Belongs to the short-chain dehydrogenases/reductases (SDR) family.</text>
</comment>
<dbReference type="STRING" id="2025994.A0A2T2ZWH4"/>
<keyword evidence="2" id="KW-0560">Oxidoreductase</keyword>
<evidence type="ECO:0000256" key="1">
    <source>
        <dbReference type="ARBA" id="ARBA00006484"/>
    </source>
</evidence>
<evidence type="ECO:0000256" key="3">
    <source>
        <dbReference type="SAM" id="MobiDB-lite"/>
    </source>
</evidence>